<sequence length="182" mass="19242">MHQRTGQDVLRDVVRSVVPAELDKVDATCRAYAARPYPPQRLHRSAGDPLGTGIETAVLLPVLVAVVAQVLADLASGRIRAGGARVARWWRRRRQREEAEGRRVALTSAVPGLSEVTRQELTEWALAQSRAAGLSPAEAGECARIIVMAVVRSDAPPPPGGAEPDAPEDPGAAQSPATAPPS</sequence>
<dbReference type="Proteomes" id="UP000594008">
    <property type="component" value="Chromosome"/>
</dbReference>
<evidence type="ECO:0000313" key="2">
    <source>
        <dbReference type="EMBL" id="QOV44881.1"/>
    </source>
</evidence>
<reference evidence="2 3" key="1">
    <citation type="submission" date="2020-10" db="EMBL/GenBank/DDBJ databases">
        <title>Streptomyces chromofuscus complate genome analysis.</title>
        <authorList>
            <person name="Anwar N."/>
        </authorList>
    </citation>
    <scope>NUCLEOTIDE SEQUENCE [LARGE SCALE GENOMIC DNA]</scope>
    <source>
        <strain evidence="2 3">DSM 40273</strain>
    </source>
</reference>
<dbReference type="EMBL" id="CP063374">
    <property type="protein sequence ID" value="QOV44881.1"/>
    <property type="molecule type" value="Genomic_DNA"/>
</dbReference>
<feature type="region of interest" description="Disordered" evidence="1">
    <location>
        <begin position="153"/>
        <end position="182"/>
    </location>
</feature>
<proteinExistence type="predicted"/>
<organism evidence="2 3">
    <name type="scientific">Streptomyces chromofuscus</name>
    <dbReference type="NCBI Taxonomy" id="42881"/>
    <lineage>
        <taxon>Bacteria</taxon>
        <taxon>Bacillati</taxon>
        <taxon>Actinomycetota</taxon>
        <taxon>Actinomycetes</taxon>
        <taxon>Kitasatosporales</taxon>
        <taxon>Streptomycetaceae</taxon>
        <taxon>Streptomyces</taxon>
    </lineage>
</organism>
<accession>A0A7M2TC12</accession>
<name>A0A7M2TC12_STRCW</name>
<dbReference type="RefSeq" id="WP_189701615.1">
    <property type="nucleotide sequence ID" value="NZ_BMTA01000029.1"/>
</dbReference>
<dbReference type="AlphaFoldDB" id="A0A7M2TC12"/>
<dbReference type="KEGG" id="schf:IPT68_02410"/>
<protein>
    <submittedName>
        <fullName evidence="2">Uncharacterized protein</fullName>
    </submittedName>
</protein>
<evidence type="ECO:0000313" key="3">
    <source>
        <dbReference type="Proteomes" id="UP000594008"/>
    </source>
</evidence>
<evidence type="ECO:0000256" key="1">
    <source>
        <dbReference type="SAM" id="MobiDB-lite"/>
    </source>
</evidence>
<gene>
    <name evidence="2" type="ORF">IPT68_02410</name>
</gene>
<keyword evidence="3" id="KW-1185">Reference proteome</keyword>